<keyword evidence="3" id="KW-1185">Reference proteome</keyword>
<feature type="region of interest" description="Disordered" evidence="1">
    <location>
        <begin position="1"/>
        <end position="27"/>
    </location>
</feature>
<protein>
    <submittedName>
        <fullName evidence="2">Uncharacterized protein</fullName>
    </submittedName>
</protein>
<reference evidence="2 3" key="1">
    <citation type="submission" date="2024-06" db="EMBL/GenBank/DDBJ databases">
        <title>The Natural Products Discovery Center: Release of the First 8490 Sequenced Strains for Exploring Actinobacteria Biosynthetic Diversity.</title>
        <authorList>
            <person name="Kalkreuter E."/>
            <person name="Kautsar S.A."/>
            <person name="Yang D."/>
            <person name="Bader C.D."/>
            <person name="Teijaro C.N."/>
            <person name="Fluegel L."/>
            <person name="Davis C.M."/>
            <person name="Simpson J.R."/>
            <person name="Lauterbach L."/>
            <person name="Steele A.D."/>
            <person name="Gui C."/>
            <person name="Meng S."/>
            <person name="Li G."/>
            <person name="Viehrig K."/>
            <person name="Ye F."/>
            <person name="Su P."/>
            <person name="Kiefer A.F."/>
            <person name="Nichols A."/>
            <person name="Cepeda A.J."/>
            <person name="Yan W."/>
            <person name="Fan B."/>
            <person name="Jiang Y."/>
            <person name="Adhikari A."/>
            <person name="Zheng C.-J."/>
            <person name="Schuster L."/>
            <person name="Cowan T.M."/>
            <person name="Smanski M.J."/>
            <person name="Chevrette M.G."/>
            <person name="De Carvalho L.P.S."/>
            <person name="Shen B."/>
        </authorList>
    </citation>
    <scope>NUCLEOTIDE SEQUENCE [LARGE SCALE GENOMIC DNA]</scope>
    <source>
        <strain evidence="2 3">NPDC006434</strain>
    </source>
</reference>
<name>A0ABV2V7B9_9ACTN</name>
<organism evidence="2 3">
    <name type="scientific">Streptomyces ossamyceticus</name>
    <dbReference type="NCBI Taxonomy" id="249581"/>
    <lineage>
        <taxon>Bacteria</taxon>
        <taxon>Bacillati</taxon>
        <taxon>Actinomycetota</taxon>
        <taxon>Actinomycetes</taxon>
        <taxon>Kitasatosporales</taxon>
        <taxon>Streptomycetaceae</taxon>
        <taxon>Streptomyces</taxon>
    </lineage>
</organism>
<dbReference type="Proteomes" id="UP001550210">
    <property type="component" value="Unassembled WGS sequence"/>
</dbReference>
<dbReference type="EMBL" id="JBEXPZ010000045">
    <property type="protein sequence ID" value="MET9848900.1"/>
    <property type="molecule type" value="Genomic_DNA"/>
</dbReference>
<sequence length="81" mass="9170">MTPEDRQEALERLGLEEGPDGFTLTLSGYQRASRRARDLRGQGDREAASALALDPSDPRRWHFLKCLALDEFSREHRGSSI</sequence>
<evidence type="ECO:0000313" key="3">
    <source>
        <dbReference type="Proteomes" id="UP001550210"/>
    </source>
</evidence>
<gene>
    <name evidence="2" type="ORF">ABZZ21_31035</name>
</gene>
<feature type="compositionally biased region" description="Basic and acidic residues" evidence="1">
    <location>
        <begin position="1"/>
        <end position="15"/>
    </location>
</feature>
<evidence type="ECO:0000256" key="1">
    <source>
        <dbReference type="SAM" id="MobiDB-lite"/>
    </source>
</evidence>
<proteinExistence type="predicted"/>
<accession>A0ABV2V7B9</accession>
<evidence type="ECO:0000313" key="2">
    <source>
        <dbReference type="EMBL" id="MET9848900.1"/>
    </source>
</evidence>
<comment type="caution">
    <text evidence="2">The sequence shown here is derived from an EMBL/GenBank/DDBJ whole genome shotgun (WGS) entry which is preliminary data.</text>
</comment>
<dbReference type="RefSeq" id="WP_355401076.1">
    <property type="nucleotide sequence ID" value="NZ_JBEXPZ010000045.1"/>
</dbReference>